<sequence length="145" mass="15427">MSKTLFILAIGLACAANLVNCLKCYSCSTTAGDRNCHEDSFNASTINVITCPDSADVCVRAMEVYDHKGKPGGAIFRSCGSSSKAAKGELLLLDLYPPYNECTAPKSVPSQSKTFNGSYFIVCGVAQDLGNGKGEYDFSKLKSKN</sequence>
<dbReference type="Pfam" id="PF17064">
    <property type="entry name" value="QVR"/>
    <property type="match status" value="1"/>
</dbReference>
<keyword evidence="1 3" id="KW-0732">Signal</keyword>
<dbReference type="AlphaFoldDB" id="A0A813T882"/>
<feature type="chain" id="PRO_5032947901" evidence="3">
    <location>
        <begin position="22"/>
        <end position="145"/>
    </location>
</feature>
<dbReference type="GO" id="GO:0032222">
    <property type="term" value="P:regulation of synaptic transmission, cholinergic"/>
    <property type="evidence" value="ECO:0007669"/>
    <property type="project" value="InterPro"/>
</dbReference>
<dbReference type="Proteomes" id="UP000663879">
    <property type="component" value="Unassembled WGS sequence"/>
</dbReference>
<evidence type="ECO:0000256" key="3">
    <source>
        <dbReference type="SAM" id="SignalP"/>
    </source>
</evidence>
<protein>
    <submittedName>
        <fullName evidence="4">Uncharacterized protein</fullName>
    </submittedName>
</protein>
<evidence type="ECO:0000256" key="1">
    <source>
        <dbReference type="ARBA" id="ARBA00022729"/>
    </source>
</evidence>
<name>A0A813T882_9BILA</name>
<dbReference type="InterPro" id="IPR045860">
    <property type="entry name" value="Snake_toxin-like_sf"/>
</dbReference>
<keyword evidence="2" id="KW-0325">Glycoprotein</keyword>
<evidence type="ECO:0000313" key="5">
    <source>
        <dbReference type="Proteomes" id="UP000663879"/>
    </source>
</evidence>
<reference evidence="4" key="1">
    <citation type="submission" date="2021-02" db="EMBL/GenBank/DDBJ databases">
        <authorList>
            <person name="Nowell W R."/>
        </authorList>
    </citation>
    <scope>NUCLEOTIDE SEQUENCE</scope>
    <source>
        <strain evidence="4">Ploen Becks lab</strain>
    </source>
</reference>
<accession>A0A813T882</accession>
<evidence type="ECO:0000313" key="4">
    <source>
        <dbReference type="EMBL" id="CAF0810237.1"/>
    </source>
</evidence>
<dbReference type="EMBL" id="CAJNOC010000855">
    <property type="protein sequence ID" value="CAF0810237.1"/>
    <property type="molecule type" value="Genomic_DNA"/>
</dbReference>
<organism evidence="4 5">
    <name type="scientific">Brachionus calyciflorus</name>
    <dbReference type="NCBI Taxonomy" id="104777"/>
    <lineage>
        <taxon>Eukaryota</taxon>
        <taxon>Metazoa</taxon>
        <taxon>Spiralia</taxon>
        <taxon>Gnathifera</taxon>
        <taxon>Rotifera</taxon>
        <taxon>Eurotatoria</taxon>
        <taxon>Monogononta</taxon>
        <taxon>Pseudotrocha</taxon>
        <taxon>Ploima</taxon>
        <taxon>Brachionidae</taxon>
        <taxon>Brachionus</taxon>
    </lineage>
</organism>
<dbReference type="InterPro" id="IPR031424">
    <property type="entry name" value="QVR-like"/>
</dbReference>
<comment type="caution">
    <text evidence="4">The sequence shown here is derived from an EMBL/GenBank/DDBJ whole genome shotgun (WGS) entry which is preliminary data.</text>
</comment>
<proteinExistence type="predicted"/>
<gene>
    <name evidence="4" type="ORF">OXX778_LOCUS6934</name>
</gene>
<evidence type="ECO:0000256" key="2">
    <source>
        <dbReference type="ARBA" id="ARBA00023180"/>
    </source>
</evidence>
<keyword evidence="5" id="KW-1185">Reference proteome</keyword>
<dbReference type="GO" id="GO:0030431">
    <property type="term" value="P:sleep"/>
    <property type="evidence" value="ECO:0007669"/>
    <property type="project" value="InterPro"/>
</dbReference>
<dbReference type="SUPFAM" id="SSF57302">
    <property type="entry name" value="Snake toxin-like"/>
    <property type="match status" value="1"/>
</dbReference>
<dbReference type="OrthoDB" id="10322646at2759"/>
<feature type="signal peptide" evidence="3">
    <location>
        <begin position="1"/>
        <end position="21"/>
    </location>
</feature>